<dbReference type="Pfam" id="PF02244">
    <property type="entry name" value="Propep_M14"/>
    <property type="match status" value="1"/>
</dbReference>
<evidence type="ECO:0000256" key="1">
    <source>
        <dbReference type="ARBA" id="ARBA00022723"/>
    </source>
</evidence>
<gene>
    <name evidence="4" type="ORF">LARSCL_LOCUS19217</name>
</gene>
<evidence type="ECO:0000313" key="4">
    <source>
        <dbReference type="EMBL" id="CAL1295327.1"/>
    </source>
</evidence>
<keyword evidence="2" id="KW-0862">Zinc</keyword>
<dbReference type="EMBL" id="CAXIEN010000367">
    <property type="protein sequence ID" value="CAL1295327.1"/>
    <property type="molecule type" value="Genomic_DNA"/>
</dbReference>
<dbReference type="GO" id="GO:0046872">
    <property type="term" value="F:metal ion binding"/>
    <property type="evidence" value="ECO:0007669"/>
    <property type="project" value="UniProtKB-KW"/>
</dbReference>
<dbReference type="AlphaFoldDB" id="A0AAV2BGG6"/>
<dbReference type="Gene3D" id="3.30.70.340">
    <property type="entry name" value="Metallocarboxypeptidase-like"/>
    <property type="match status" value="1"/>
</dbReference>
<keyword evidence="5" id="KW-1185">Reference proteome</keyword>
<dbReference type="InterPro" id="IPR036990">
    <property type="entry name" value="M14A-like_propep"/>
</dbReference>
<dbReference type="InterPro" id="IPR003146">
    <property type="entry name" value="M14A_act_pep"/>
</dbReference>
<dbReference type="Proteomes" id="UP001497382">
    <property type="component" value="Unassembled WGS sequence"/>
</dbReference>
<organism evidence="4 5">
    <name type="scientific">Larinioides sclopetarius</name>
    <dbReference type="NCBI Taxonomy" id="280406"/>
    <lineage>
        <taxon>Eukaryota</taxon>
        <taxon>Metazoa</taxon>
        <taxon>Ecdysozoa</taxon>
        <taxon>Arthropoda</taxon>
        <taxon>Chelicerata</taxon>
        <taxon>Arachnida</taxon>
        <taxon>Araneae</taxon>
        <taxon>Araneomorphae</taxon>
        <taxon>Entelegynae</taxon>
        <taxon>Araneoidea</taxon>
        <taxon>Araneidae</taxon>
        <taxon>Larinioides</taxon>
    </lineage>
</organism>
<evidence type="ECO:0000256" key="2">
    <source>
        <dbReference type="ARBA" id="ARBA00022833"/>
    </source>
</evidence>
<accession>A0AAV2BGG6</accession>
<comment type="caution">
    <text evidence="4">The sequence shown here is derived from an EMBL/GenBank/DDBJ whole genome shotgun (WGS) entry which is preliminary data.</text>
</comment>
<proteinExistence type="predicted"/>
<evidence type="ECO:0000259" key="3">
    <source>
        <dbReference type="Pfam" id="PF02244"/>
    </source>
</evidence>
<protein>
    <recommendedName>
        <fullName evidence="3">Carboxypeptidase activation peptide domain-containing protein</fullName>
    </recommendedName>
</protein>
<feature type="domain" description="Carboxypeptidase activation peptide" evidence="3">
    <location>
        <begin position="85"/>
        <end position="155"/>
    </location>
</feature>
<dbReference type="SUPFAM" id="SSF54897">
    <property type="entry name" value="Protease propeptides/inhibitors"/>
    <property type="match status" value="1"/>
</dbReference>
<reference evidence="4 5" key="1">
    <citation type="submission" date="2024-04" db="EMBL/GenBank/DDBJ databases">
        <authorList>
            <person name="Rising A."/>
            <person name="Reimegard J."/>
            <person name="Sonavane S."/>
            <person name="Akerstrom W."/>
            <person name="Nylinder S."/>
            <person name="Hedman E."/>
            <person name="Kallberg Y."/>
        </authorList>
    </citation>
    <scope>NUCLEOTIDE SEQUENCE [LARGE SCALE GENOMIC DNA]</scope>
</reference>
<evidence type="ECO:0000313" key="5">
    <source>
        <dbReference type="Proteomes" id="UP001497382"/>
    </source>
</evidence>
<sequence>MEILEHVKENNNNHQPIDFRRSYYEKLFNQPKIQDFMLQFLFETELRGLSQNSIVLISLGPRILGGNKTRNLPCPGKERHRLYGLFASDEEELNLLRELNNHPELDVWNEPIALYEKVNVRVPPTIANKLEEEWKKEGIDYYVVADDIQKWIDEEREENPTDDALAGRQENFQLDVYHTFEAVSEQICITRYCE</sequence>
<name>A0AAV2BGG6_9ARAC</name>
<keyword evidence="1" id="KW-0479">Metal-binding</keyword>